<dbReference type="Proteomes" id="UP001595851">
    <property type="component" value="Unassembled WGS sequence"/>
</dbReference>
<dbReference type="SUPFAM" id="SSF46689">
    <property type="entry name" value="Homeodomain-like"/>
    <property type="match status" value="1"/>
</dbReference>
<proteinExistence type="predicted"/>
<keyword evidence="2" id="KW-0804">Transcription</keyword>
<comment type="caution">
    <text evidence="4">The sequence shown here is derived from an EMBL/GenBank/DDBJ whole genome shotgun (WGS) entry which is preliminary data.</text>
</comment>
<dbReference type="Pfam" id="PF00165">
    <property type="entry name" value="HTH_AraC"/>
    <property type="match status" value="1"/>
</dbReference>
<organism evidence="4 5">
    <name type="scientific">Nonomuraea purpurea</name>
    <dbReference type="NCBI Taxonomy" id="1849276"/>
    <lineage>
        <taxon>Bacteria</taxon>
        <taxon>Bacillati</taxon>
        <taxon>Actinomycetota</taxon>
        <taxon>Actinomycetes</taxon>
        <taxon>Streptosporangiales</taxon>
        <taxon>Streptosporangiaceae</taxon>
        <taxon>Nonomuraea</taxon>
    </lineage>
</organism>
<evidence type="ECO:0000313" key="4">
    <source>
        <dbReference type="EMBL" id="MFC4014056.1"/>
    </source>
</evidence>
<gene>
    <name evidence="4" type="ORF">ACFOY2_42995</name>
</gene>
<dbReference type="RefSeq" id="WP_379534026.1">
    <property type="nucleotide sequence ID" value="NZ_JBHSBI010000032.1"/>
</dbReference>
<protein>
    <submittedName>
        <fullName evidence="4">AraC family transcriptional regulator</fullName>
    </submittedName>
</protein>
<dbReference type="EMBL" id="JBHSBI010000032">
    <property type="protein sequence ID" value="MFC4014056.1"/>
    <property type="molecule type" value="Genomic_DNA"/>
</dbReference>
<evidence type="ECO:0000256" key="2">
    <source>
        <dbReference type="ARBA" id="ARBA00023163"/>
    </source>
</evidence>
<evidence type="ECO:0000313" key="5">
    <source>
        <dbReference type="Proteomes" id="UP001595851"/>
    </source>
</evidence>
<dbReference type="PROSITE" id="PS01124">
    <property type="entry name" value="HTH_ARAC_FAMILY_2"/>
    <property type="match status" value="1"/>
</dbReference>
<dbReference type="Gene3D" id="1.10.10.60">
    <property type="entry name" value="Homeodomain-like"/>
    <property type="match status" value="1"/>
</dbReference>
<sequence length="46" mass="5186">MAQELSVADIAARAGMSPRTLMRRFREQTGTTPLSWLHRPRTFLAG</sequence>
<evidence type="ECO:0000256" key="1">
    <source>
        <dbReference type="ARBA" id="ARBA00023015"/>
    </source>
</evidence>
<feature type="domain" description="HTH araC/xylS-type" evidence="3">
    <location>
        <begin position="1"/>
        <end position="46"/>
    </location>
</feature>
<keyword evidence="5" id="KW-1185">Reference proteome</keyword>
<keyword evidence="1" id="KW-0805">Transcription regulation</keyword>
<reference evidence="5" key="1">
    <citation type="journal article" date="2019" name="Int. J. Syst. Evol. Microbiol.">
        <title>The Global Catalogue of Microorganisms (GCM) 10K type strain sequencing project: providing services to taxonomists for standard genome sequencing and annotation.</title>
        <authorList>
            <consortium name="The Broad Institute Genomics Platform"/>
            <consortium name="The Broad Institute Genome Sequencing Center for Infectious Disease"/>
            <person name="Wu L."/>
            <person name="Ma J."/>
        </authorList>
    </citation>
    <scope>NUCLEOTIDE SEQUENCE [LARGE SCALE GENOMIC DNA]</scope>
    <source>
        <strain evidence="5">TBRC 1276</strain>
    </source>
</reference>
<evidence type="ECO:0000259" key="3">
    <source>
        <dbReference type="PROSITE" id="PS01124"/>
    </source>
</evidence>
<name>A0ABV8GJD0_9ACTN</name>
<dbReference type="InterPro" id="IPR009057">
    <property type="entry name" value="Homeodomain-like_sf"/>
</dbReference>
<dbReference type="InterPro" id="IPR018060">
    <property type="entry name" value="HTH_AraC"/>
</dbReference>
<accession>A0ABV8GJD0</accession>